<feature type="domain" description="C-type lectin" evidence="5">
    <location>
        <begin position="96"/>
        <end position="209"/>
    </location>
</feature>
<keyword evidence="2" id="KW-1015">Disulfide bond</keyword>
<keyword evidence="1" id="KW-0430">Lectin</keyword>
<evidence type="ECO:0000256" key="3">
    <source>
        <dbReference type="SAM" id="MobiDB-lite"/>
    </source>
</evidence>
<keyword evidence="6" id="KW-1185">Reference proteome</keyword>
<dbReference type="AlphaFoldDB" id="A0A6P7NJ25"/>
<dbReference type="CDD" id="cd03590">
    <property type="entry name" value="CLECT_DC-SIGN_like"/>
    <property type="match status" value="1"/>
</dbReference>
<keyword evidence="4" id="KW-0812">Transmembrane</keyword>
<evidence type="ECO:0000256" key="4">
    <source>
        <dbReference type="SAM" id="Phobius"/>
    </source>
</evidence>
<dbReference type="InterPro" id="IPR001304">
    <property type="entry name" value="C-type_lectin-like"/>
</dbReference>
<dbReference type="InterPro" id="IPR018378">
    <property type="entry name" value="C-type_lectin_CS"/>
</dbReference>
<evidence type="ECO:0000313" key="7">
    <source>
        <dbReference type="RefSeq" id="XP_029019881.1"/>
    </source>
</evidence>
<dbReference type="InParanoid" id="A0A6P7NJ25"/>
<sequence length="214" mass="25209">MPKTEIPEYVNEQQRPGQKNDTDTRGRNVYRLVAVSFGLLCIVQVALNSVLHLYVHKNTHNLEDRLKKVTGERNELKRKLIDAVTHNYTQSGWQYFEGSVYYISPVTLKTWNQSREDCLQRGADLMIIDSTEEQNFTRQLKDNIWIGLIKTEGMWNWVDGTPLTTSYWMNNEPNNYDDRGEGCAEVRLHKEENSWNDEPCYYEQNWICEKKLPL</sequence>
<protein>
    <submittedName>
        <fullName evidence="7">CD209 antigen-like protein A</fullName>
    </submittedName>
</protein>
<evidence type="ECO:0000259" key="5">
    <source>
        <dbReference type="PROSITE" id="PS50041"/>
    </source>
</evidence>
<dbReference type="PROSITE" id="PS50041">
    <property type="entry name" value="C_TYPE_LECTIN_2"/>
    <property type="match status" value="1"/>
</dbReference>
<dbReference type="Pfam" id="PF00059">
    <property type="entry name" value="Lectin_C"/>
    <property type="match status" value="1"/>
</dbReference>
<dbReference type="PROSITE" id="PS00615">
    <property type="entry name" value="C_TYPE_LECTIN_1"/>
    <property type="match status" value="1"/>
</dbReference>
<keyword evidence="4" id="KW-0472">Membrane</keyword>
<accession>A0A6P7NJ25</accession>
<dbReference type="SMART" id="SM00034">
    <property type="entry name" value="CLECT"/>
    <property type="match status" value="1"/>
</dbReference>
<dbReference type="Gene3D" id="3.10.100.10">
    <property type="entry name" value="Mannose-Binding Protein A, subunit A"/>
    <property type="match status" value="1"/>
</dbReference>
<gene>
    <name evidence="7" type="primary">LOC114863172</name>
</gene>
<dbReference type="KEGG" id="bspl:114863172"/>
<dbReference type="PANTHER" id="PTHR22803">
    <property type="entry name" value="MANNOSE, PHOSPHOLIPASE, LECTIN RECEPTOR RELATED"/>
    <property type="match status" value="1"/>
</dbReference>
<evidence type="ECO:0000313" key="6">
    <source>
        <dbReference type="Proteomes" id="UP000515150"/>
    </source>
</evidence>
<dbReference type="OrthoDB" id="8950604at2759"/>
<keyword evidence="4" id="KW-1133">Transmembrane helix</keyword>
<organism evidence="6 7">
    <name type="scientific">Betta splendens</name>
    <name type="common">Siamese fighting fish</name>
    <dbReference type="NCBI Taxonomy" id="158456"/>
    <lineage>
        <taxon>Eukaryota</taxon>
        <taxon>Metazoa</taxon>
        <taxon>Chordata</taxon>
        <taxon>Craniata</taxon>
        <taxon>Vertebrata</taxon>
        <taxon>Euteleostomi</taxon>
        <taxon>Actinopterygii</taxon>
        <taxon>Neopterygii</taxon>
        <taxon>Teleostei</taxon>
        <taxon>Neoteleostei</taxon>
        <taxon>Acanthomorphata</taxon>
        <taxon>Anabantaria</taxon>
        <taxon>Anabantiformes</taxon>
        <taxon>Anabantoidei</taxon>
        <taxon>Osphronemidae</taxon>
        <taxon>Betta</taxon>
    </lineage>
</organism>
<dbReference type="Proteomes" id="UP000515150">
    <property type="component" value="Chromosome 1"/>
</dbReference>
<evidence type="ECO:0000256" key="2">
    <source>
        <dbReference type="ARBA" id="ARBA00023157"/>
    </source>
</evidence>
<feature type="region of interest" description="Disordered" evidence="3">
    <location>
        <begin position="1"/>
        <end position="24"/>
    </location>
</feature>
<dbReference type="SUPFAM" id="SSF56436">
    <property type="entry name" value="C-type lectin-like"/>
    <property type="match status" value="1"/>
</dbReference>
<dbReference type="InterPro" id="IPR050111">
    <property type="entry name" value="C-type_lectin/snaclec_domain"/>
</dbReference>
<name>A0A6P7NJ25_BETSP</name>
<dbReference type="GeneID" id="114863172"/>
<dbReference type="GO" id="GO:0030246">
    <property type="term" value="F:carbohydrate binding"/>
    <property type="evidence" value="ECO:0007669"/>
    <property type="project" value="UniProtKB-KW"/>
</dbReference>
<dbReference type="InterPro" id="IPR016187">
    <property type="entry name" value="CTDL_fold"/>
</dbReference>
<dbReference type="InterPro" id="IPR016186">
    <property type="entry name" value="C-type_lectin-like/link_sf"/>
</dbReference>
<feature type="transmembrane region" description="Helical" evidence="4">
    <location>
        <begin position="29"/>
        <end position="55"/>
    </location>
</feature>
<reference evidence="7" key="1">
    <citation type="submission" date="2025-08" db="UniProtKB">
        <authorList>
            <consortium name="RefSeq"/>
        </authorList>
    </citation>
    <scope>IDENTIFICATION</scope>
</reference>
<evidence type="ECO:0000256" key="1">
    <source>
        <dbReference type="ARBA" id="ARBA00022734"/>
    </source>
</evidence>
<dbReference type="InterPro" id="IPR033989">
    <property type="entry name" value="CD209-like_CTLD"/>
</dbReference>
<dbReference type="RefSeq" id="XP_029019881.1">
    <property type="nucleotide sequence ID" value="XM_029164048.3"/>
</dbReference>
<proteinExistence type="predicted"/>